<dbReference type="PROSITE" id="PS51686">
    <property type="entry name" value="SAM_MT_RSMB_NOP"/>
    <property type="match status" value="1"/>
</dbReference>
<sequence length="509" mass="53959">MSAGNEPDRRGSQRGARQEGGRGRRQGNGQTNRQGTQRRGGADRRPGRVSASRLVAYDVLRDVVDRDAYANLALPARIREAGLDERDAALATELAAGTLRMRGRYDRIIELASGRELAQIDDRTLNVLRLGAHQLLGMRVASHAAVNESVELQRRVANQNAAGFVNGVLRAIGRADNAEWDDRIDAEAARPDDALAARASHPVWVLRALRDALKAEGREDELPELLAADNTPPRVSLAVLPGAGEEPSALAAEFDALAAAGPSPLGVELAGGDPMRAIRAADAPEGLIRVQDQGSQLAALALTRARPAAAGERWLDLCAGPGGKTAVLGAEAIASGATVRANEVSDHRADLVDRAVEGVADAVTVVSHDGRDDAAFGGSAETFDRILVDAPCSGLGALRRRPEARWRKRPGDLPELTELQGQLLDAAAEHLAPGGLLAYVTCSPHLAETRVTVDRFLARTPGLREVSAKAAIAEVARGEIDLAGDQLSAQLWPHRHGTDAMFVALFERA</sequence>
<feature type="compositionally biased region" description="Low complexity" evidence="7">
    <location>
        <begin position="27"/>
        <end position="39"/>
    </location>
</feature>
<evidence type="ECO:0000256" key="5">
    <source>
        <dbReference type="ARBA" id="ARBA00022884"/>
    </source>
</evidence>
<dbReference type="Gene3D" id="1.10.940.10">
    <property type="entry name" value="NusB-like"/>
    <property type="match status" value="1"/>
</dbReference>
<keyword evidence="5 6" id="KW-0694">RNA-binding</keyword>
<evidence type="ECO:0000256" key="4">
    <source>
        <dbReference type="ARBA" id="ARBA00022691"/>
    </source>
</evidence>
<feature type="active site" description="Nucleophile" evidence="6">
    <location>
        <position position="442"/>
    </location>
</feature>
<dbReference type="AlphaFoldDB" id="A0A934QB75"/>
<proteinExistence type="inferred from homology"/>
<dbReference type="SUPFAM" id="SSF48013">
    <property type="entry name" value="NusB-like"/>
    <property type="match status" value="1"/>
</dbReference>
<comment type="caution">
    <text evidence="9">The sequence shown here is derived from an EMBL/GenBank/DDBJ whole genome shotgun (WGS) entry which is preliminary data.</text>
</comment>
<feature type="binding site" evidence="6">
    <location>
        <position position="369"/>
    </location>
    <ligand>
        <name>S-adenosyl-L-methionine</name>
        <dbReference type="ChEBI" id="CHEBI:59789"/>
    </ligand>
</feature>
<protein>
    <submittedName>
        <fullName evidence="9">rRNA small subunit methyltransferase B</fullName>
    </submittedName>
</protein>
<evidence type="ECO:0000313" key="10">
    <source>
        <dbReference type="Proteomes" id="UP000618733"/>
    </source>
</evidence>
<dbReference type="PROSITE" id="PS01153">
    <property type="entry name" value="NOL1_NOP2_SUN"/>
    <property type="match status" value="1"/>
</dbReference>
<feature type="binding site" evidence="6">
    <location>
        <begin position="318"/>
        <end position="324"/>
    </location>
    <ligand>
        <name>S-adenosyl-L-methionine</name>
        <dbReference type="ChEBI" id="CHEBI:59789"/>
    </ligand>
</feature>
<dbReference type="EMBL" id="JAEHOI010000004">
    <property type="protein sequence ID" value="MBK0421484.1"/>
    <property type="molecule type" value="Genomic_DNA"/>
</dbReference>
<evidence type="ECO:0000256" key="1">
    <source>
        <dbReference type="ARBA" id="ARBA00007494"/>
    </source>
</evidence>
<dbReference type="PANTHER" id="PTHR22807">
    <property type="entry name" value="NOP2 YEAST -RELATED NOL1/NOP2/FMU SUN DOMAIN-CONTAINING"/>
    <property type="match status" value="1"/>
</dbReference>
<evidence type="ECO:0000256" key="6">
    <source>
        <dbReference type="PROSITE-ProRule" id="PRU01023"/>
    </source>
</evidence>
<dbReference type="PANTHER" id="PTHR22807:SF53">
    <property type="entry name" value="RIBOSOMAL RNA SMALL SUBUNIT METHYLTRANSFERASE B-RELATED"/>
    <property type="match status" value="1"/>
</dbReference>
<dbReference type="Pfam" id="PF01189">
    <property type="entry name" value="Methyltr_RsmB-F"/>
    <property type="match status" value="1"/>
</dbReference>
<dbReference type="Gene3D" id="3.40.50.150">
    <property type="entry name" value="Vaccinia Virus protein VP39"/>
    <property type="match status" value="1"/>
</dbReference>
<keyword evidence="10" id="KW-1185">Reference proteome</keyword>
<dbReference type="GO" id="GO:0006355">
    <property type="term" value="P:regulation of DNA-templated transcription"/>
    <property type="evidence" value="ECO:0007669"/>
    <property type="project" value="InterPro"/>
</dbReference>
<feature type="binding site" evidence="6">
    <location>
        <position position="343"/>
    </location>
    <ligand>
        <name>S-adenosyl-L-methionine</name>
        <dbReference type="ChEBI" id="CHEBI:59789"/>
    </ligand>
</feature>
<dbReference type="CDD" id="cd02440">
    <property type="entry name" value="AdoMet_MTases"/>
    <property type="match status" value="1"/>
</dbReference>
<reference evidence="9" key="1">
    <citation type="submission" date="2020-12" db="EMBL/GenBank/DDBJ databases">
        <title>Leucobacter sp. CAS2, isolated from Chromium sludge.</title>
        <authorList>
            <person name="Xu Z."/>
        </authorList>
    </citation>
    <scope>NUCLEOTIDE SEQUENCE</scope>
    <source>
        <strain evidence="9">CSA2</strain>
    </source>
</reference>
<dbReference type="SUPFAM" id="SSF53335">
    <property type="entry name" value="S-adenosyl-L-methionine-dependent methyltransferases"/>
    <property type="match status" value="1"/>
</dbReference>
<evidence type="ECO:0000256" key="3">
    <source>
        <dbReference type="ARBA" id="ARBA00022679"/>
    </source>
</evidence>
<evidence type="ECO:0000313" key="9">
    <source>
        <dbReference type="EMBL" id="MBK0421484.1"/>
    </source>
</evidence>
<feature type="compositionally biased region" description="Basic and acidic residues" evidence="7">
    <location>
        <begin position="1"/>
        <end position="22"/>
    </location>
</feature>
<dbReference type="Proteomes" id="UP000618733">
    <property type="component" value="Unassembled WGS sequence"/>
</dbReference>
<dbReference type="InterPro" id="IPR001678">
    <property type="entry name" value="MeTrfase_RsmB-F_NOP2_dom"/>
</dbReference>
<dbReference type="InterPro" id="IPR023267">
    <property type="entry name" value="RCMT"/>
</dbReference>
<name>A0A934QB75_9MICO</name>
<evidence type="ECO:0000256" key="7">
    <source>
        <dbReference type="SAM" id="MobiDB-lite"/>
    </source>
</evidence>
<keyword evidence="2 6" id="KW-0489">Methyltransferase</keyword>
<dbReference type="InterPro" id="IPR029063">
    <property type="entry name" value="SAM-dependent_MTases_sf"/>
</dbReference>
<feature type="domain" description="SAM-dependent MTase RsmB/NOP-type" evidence="8">
    <location>
        <begin position="225"/>
        <end position="509"/>
    </location>
</feature>
<dbReference type="GO" id="GO:0001510">
    <property type="term" value="P:RNA methylation"/>
    <property type="evidence" value="ECO:0007669"/>
    <property type="project" value="InterPro"/>
</dbReference>
<dbReference type="Pfam" id="PF01029">
    <property type="entry name" value="NusB"/>
    <property type="match status" value="1"/>
</dbReference>
<gene>
    <name evidence="9" type="ORF">JD292_05285</name>
</gene>
<dbReference type="GO" id="GO:0003723">
    <property type="term" value="F:RNA binding"/>
    <property type="evidence" value="ECO:0007669"/>
    <property type="project" value="UniProtKB-UniRule"/>
</dbReference>
<dbReference type="RefSeq" id="WP_200131694.1">
    <property type="nucleotide sequence ID" value="NZ_JAEHOI010000004.1"/>
</dbReference>
<evidence type="ECO:0000259" key="8">
    <source>
        <dbReference type="PROSITE" id="PS51686"/>
    </source>
</evidence>
<keyword evidence="4 6" id="KW-0949">S-adenosyl-L-methionine</keyword>
<evidence type="ECO:0000256" key="2">
    <source>
        <dbReference type="ARBA" id="ARBA00022603"/>
    </source>
</evidence>
<feature type="binding site" evidence="6">
    <location>
        <position position="389"/>
    </location>
    <ligand>
        <name>S-adenosyl-L-methionine</name>
        <dbReference type="ChEBI" id="CHEBI:59789"/>
    </ligand>
</feature>
<comment type="similarity">
    <text evidence="1 6">Belongs to the class I-like SAM-binding methyltransferase superfamily. RsmB/NOP family.</text>
</comment>
<dbReference type="PRINTS" id="PR02008">
    <property type="entry name" value="RCMTFAMILY"/>
</dbReference>
<dbReference type="InterPro" id="IPR035926">
    <property type="entry name" value="NusB-like_sf"/>
</dbReference>
<dbReference type="InterPro" id="IPR049560">
    <property type="entry name" value="MeTrfase_RsmB-F_NOP2_cat"/>
</dbReference>
<accession>A0A934QB75</accession>
<feature type="region of interest" description="Disordered" evidence="7">
    <location>
        <begin position="1"/>
        <end position="48"/>
    </location>
</feature>
<dbReference type="GO" id="GO:0008173">
    <property type="term" value="F:RNA methyltransferase activity"/>
    <property type="evidence" value="ECO:0007669"/>
    <property type="project" value="InterPro"/>
</dbReference>
<dbReference type="InterPro" id="IPR018314">
    <property type="entry name" value="RsmB/NOL1/NOP2-like_CS"/>
</dbReference>
<organism evidence="9 10">
    <name type="scientific">Leucobacter edaphi</name>
    <dbReference type="NCBI Taxonomy" id="2796472"/>
    <lineage>
        <taxon>Bacteria</taxon>
        <taxon>Bacillati</taxon>
        <taxon>Actinomycetota</taxon>
        <taxon>Actinomycetes</taxon>
        <taxon>Micrococcales</taxon>
        <taxon>Microbacteriaceae</taxon>
        <taxon>Leucobacter</taxon>
    </lineage>
</organism>
<keyword evidence="3 6" id="KW-0808">Transferase</keyword>
<dbReference type="InterPro" id="IPR006027">
    <property type="entry name" value="NusB_RsmB_TIM44"/>
</dbReference>